<feature type="compositionally biased region" description="Pro residues" evidence="1">
    <location>
        <begin position="294"/>
        <end position="303"/>
    </location>
</feature>
<dbReference type="Gene3D" id="1.10.30.10">
    <property type="entry name" value="High mobility group box domain"/>
    <property type="match status" value="1"/>
</dbReference>
<dbReference type="SUPFAM" id="SSF47095">
    <property type="entry name" value="HMG-box"/>
    <property type="match status" value="1"/>
</dbReference>
<dbReference type="AlphaFoldDB" id="A0A0C4DWN8"/>
<dbReference type="EMBL" id="GL876968">
    <property type="protein sequence ID" value="KLU85391.1"/>
    <property type="molecule type" value="Genomic_DNA"/>
</dbReference>
<dbReference type="EMBL" id="ADBL01001046">
    <property type="status" value="NOT_ANNOTATED_CDS"/>
    <property type="molecule type" value="Genomic_DNA"/>
</dbReference>
<name>A0A0C4DWN8_MAGP6</name>
<feature type="region of interest" description="Disordered" evidence="1">
    <location>
        <begin position="63"/>
        <end position="102"/>
    </location>
</feature>
<reference evidence="3" key="5">
    <citation type="submission" date="2015-06" db="UniProtKB">
        <authorList>
            <consortium name="EnsemblFungi"/>
        </authorList>
    </citation>
    <scope>IDENTIFICATION</scope>
    <source>
        <strain evidence="3">ATCC 64411</strain>
    </source>
</reference>
<dbReference type="eggNOG" id="KOG3854">
    <property type="taxonomic scope" value="Eukaryota"/>
</dbReference>
<feature type="compositionally biased region" description="Basic and acidic residues" evidence="1">
    <location>
        <begin position="362"/>
        <end position="384"/>
    </location>
</feature>
<dbReference type="EnsemblFungi" id="MAPG_04417T0">
    <property type="protein sequence ID" value="MAPG_04417T0"/>
    <property type="gene ID" value="MAPG_04417"/>
</dbReference>
<dbReference type="CDD" id="cd00084">
    <property type="entry name" value="HMG-box_SF"/>
    <property type="match status" value="1"/>
</dbReference>
<feature type="region of interest" description="Disordered" evidence="1">
    <location>
        <begin position="25"/>
        <end position="51"/>
    </location>
</feature>
<feature type="region of interest" description="Disordered" evidence="1">
    <location>
        <begin position="150"/>
        <end position="384"/>
    </location>
</feature>
<feature type="compositionally biased region" description="Basic and acidic residues" evidence="1">
    <location>
        <begin position="243"/>
        <end position="254"/>
    </location>
</feature>
<dbReference type="EMBL" id="ADBL01001045">
    <property type="status" value="NOT_ANNOTATED_CDS"/>
    <property type="molecule type" value="Genomic_DNA"/>
</dbReference>
<evidence type="ECO:0000313" key="4">
    <source>
        <dbReference type="Proteomes" id="UP000011715"/>
    </source>
</evidence>
<dbReference type="OMA" id="FAWECVE"/>
<feature type="compositionally biased region" description="Polar residues" evidence="1">
    <location>
        <begin position="219"/>
        <end position="230"/>
    </location>
</feature>
<feature type="compositionally biased region" description="Basic and acidic residues" evidence="1">
    <location>
        <begin position="91"/>
        <end position="102"/>
    </location>
</feature>
<feature type="compositionally biased region" description="Polar residues" evidence="1">
    <location>
        <begin position="188"/>
        <end position="198"/>
    </location>
</feature>
<sequence>MARVWADEASGDELPSVNELLRQKAALPTKNVKDDTQSQKADNSQVPPRDAIVRRRRLGQVADNPLLRPLGKNLEPSSQRGGSAVNLRSGAKREDVGGPRVELRARKPRTVTATVRDVEIDEEESEGETIVEEVTIVDDSVYFSLSSSDEYSFDDLSEPEPPAKPKPPRSGRGAKSGLGRDKEAPEDLSQNSSKQAPSEKSIRQAKGARKIPDPGLGSELTSSSTKSKNPGNAAKPKSSRGNDSQEAHENEKPSRSSNKPLSLAEDLAGSLSTLRLEPTPPAETQNPVSKRPETPPPSTPPKSRPNVLVSPSKKLPRIPMTPHGPSTDEFWSQEVTDEWNDKHSPRKLFGPSTSPAKAAARSPEKKEKGAAAKQREAKKSFEATRHETAEKFLRELDRIITKGKLEELAASTGGYQKFMSEHMRLIRQENPGSPQKEVMKLVAERWAKTTKKTTKTRGKAKPAETLDEDVDDVADGLVSLKLQDS</sequence>
<gene>
    <name evidence="2" type="ORF">MAPG_04417</name>
</gene>
<dbReference type="OrthoDB" id="20772at2759"/>
<reference evidence="3" key="4">
    <citation type="journal article" date="2015" name="G3 (Bethesda)">
        <title>Genome sequences of three phytopathogenic species of the Magnaporthaceae family of fungi.</title>
        <authorList>
            <person name="Okagaki L.H."/>
            <person name="Nunes C.C."/>
            <person name="Sailsbery J."/>
            <person name="Clay B."/>
            <person name="Brown D."/>
            <person name="John T."/>
            <person name="Oh Y."/>
            <person name="Young N."/>
            <person name="Fitzgerald M."/>
            <person name="Haas B.J."/>
            <person name="Zeng Q."/>
            <person name="Young S."/>
            <person name="Adiconis X."/>
            <person name="Fan L."/>
            <person name="Levin J.Z."/>
            <person name="Mitchell T.K."/>
            <person name="Okubara P.A."/>
            <person name="Farman M.L."/>
            <person name="Kohn L.M."/>
            <person name="Birren B."/>
            <person name="Ma L.-J."/>
            <person name="Dean R.A."/>
        </authorList>
    </citation>
    <scope>NUCLEOTIDE SEQUENCE</scope>
    <source>
        <strain evidence="3">ATCC 64411 / 73-15</strain>
    </source>
</reference>
<proteinExistence type="predicted"/>
<protein>
    <submittedName>
        <fullName evidence="2">HMG box-containing protein</fullName>
    </submittedName>
</protein>
<dbReference type="STRING" id="644358.A0A0C4DWN8"/>
<organism evidence="3 4">
    <name type="scientific">Magnaporthiopsis poae (strain ATCC 64411 / 73-15)</name>
    <name type="common">Kentucky bluegrass fungus</name>
    <name type="synonym">Magnaporthe poae</name>
    <dbReference type="NCBI Taxonomy" id="644358"/>
    <lineage>
        <taxon>Eukaryota</taxon>
        <taxon>Fungi</taxon>
        <taxon>Dikarya</taxon>
        <taxon>Ascomycota</taxon>
        <taxon>Pezizomycotina</taxon>
        <taxon>Sordariomycetes</taxon>
        <taxon>Sordariomycetidae</taxon>
        <taxon>Magnaporthales</taxon>
        <taxon>Magnaporthaceae</taxon>
        <taxon>Magnaporthiopsis</taxon>
    </lineage>
</organism>
<feature type="region of interest" description="Disordered" evidence="1">
    <location>
        <begin position="448"/>
        <end position="468"/>
    </location>
</feature>
<reference evidence="2" key="1">
    <citation type="submission" date="2010-05" db="EMBL/GenBank/DDBJ databases">
        <title>The Genome Sequence of Magnaporthe poae strain ATCC 64411.</title>
        <authorList>
            <consortium name="The Broad Institute Genome Sequencing Platform"/>
            <consortium name="Broad Institute Genome Sequencing Center for Infectious Disease"/>
            <person name="Ma L.-J."/>
            <person name="Dead R."/>
            <person name="Young S."/>
            <person name="Zeng Q."/>
            <person name="Koehrsen M."/>
            <person name="Alvarado L."/>
            <person name="Berlin A."/>
            <person name="Chapman S.B."/>
            <person name="Chen Z."/>
            <person name="Freedman E."/>
            <person name="Gellesch M."/>
            <person name="Goldberg J."/>
            <person name="Griggs A."/>
            <person name="Gujja S."/>
            <person name="Heilman E.R."/>
            <person name="Heiman D."/>
            <person name="Hepburn T."/>
            <person name="Howarth C."/>
            <person name="Jen D."/>
            <person name="Larson L."/>
            <person name="Mehta T."/>
            <person name="Neiman D."/>
            <person name="Pearson M."/>
            <person name="Roberts A."/>
            <person name="Saif S."/>
            <person name="Shea T."/>
            <person name="Shenoy N."/>
            <person name="Sisk P."/>
            <person name="Stolte C."/>
            <person name="Sykes S."/>
            <person name="Walk T."/>
            <person name="White J."/>
            <person name="Yandava C."/>
            <person name="Haas B."/>
            <person name="Nusbaum C."/>
            <person name="Birren B."/>
        </authorList>
    </citation>
    <scope>NUCLEOTIDE SEQUENCE</scope>
    <source>
        <strain evidence="2">ATCC 64411</strain>
    </source>
</reference>
<evidence type="ECO:0000313" key="3">
    <source>
        <dbReference type="EnsemblFungi" id="MAPG_04417T0"/>
    </source>
</evidence>
<dbReference type="Proteomes" id="UP000011715">
    <property type="component" value="Unassembled WGS sequence"/>
</dbReference>
<feature type="compositionally biased region" description="Basic residues" evidence="1">
    <location>
        <begin position="448"/>
        <end position="460"/>
    </location>
</feature>
<reference evidence="2" key="3">
    <citation type="submission" date="2011-03" db="EMBL/GenBank/DDBJ databases">
        <title>Annotation of Magnaporthe poae ATCC 64411.</title>
        <authorList>
            <person name="Ma L.-J."/>
            <person name="Dead R."/>
            <person name="Young S.K."/>
            <person name="Zeng Q."/>
            <person name="Gargeya S."/>
            <person name="Fitzgerald M."/>
            <person name="Haas B."/>
            <person name="Abouelleil A."/>
            <person name="Alvarado L."/>
            <person name="Arachchi H.M."/>
            <person name="Berlin A."/>
            <person name="Brown A."/>
            <person name="Chapman S.B."/>
            <person name="Chen Z."/>
            <person name="Dunbar C."/>
            <person name="Freedman E."/>
            <person name="Gearin G."/>
            <person name="Gellesch M."/>
            <person name="Goldberg J."/>
            <person name="Griggs A."/>
            <person name="Gujja S."/>
            <person name="Heiman D."/>
            <person name="Howarth C."/>
            <person name="Larson L."/>
            <person name="Lui A."/>
            <person name="MacDonald P.J.P."/>
            <person name="Mehta T."/>
            <person name="Montmayeur A."/>
            <person name="Murphy C."/>
            <person name="Neiman D."/>
            <person name="Pearson M."/>
            <person name="Priest M."/>
            <person name="Roberts A."/>
            <person name="Saif S."/>
            <person name="Shea T."/>
            <person name="Shenoy N."/>
            <person name="Sisk P."/>
            <person name="Stolte C."/>
            <person name="Sykes S."/>
            <person name="Yandava C."/>
            <person name="Wortman J."/>
            <person name="Nusbaum C."/>
            <person name="Birren B."/>
        </authorList>
    </citation>
    <scope>NUCLEOTIDE SEQUENCE</scope>
    <source>
        <strain evidence="2">ATCC 64411</strain>
    </source>
</reference>
<evidence type="ECO:0000313" key="2">
    <source>
        <dbReference type="EMBL" id="KLU85391.1"/>
    </source>
</evidence>
<dbReference type="InterPro" id="IPR036910">
    <property type="entry name" value="HMG_box_dom_sf"/>
</dbReference>
<evidence type="ECO:0000256" key="1">
    <source>
        <dbReference type="SAM" id="MobiDB-lite"/>
    </source>
</evidence>
<dbReference type="VEuPathDB" id="FungiDB:MAPG_04417"/>
<keyword evidence="4" id="KW-1185">Reference proteome</keyword>
<accession>A0A0C4DWN8</accession>
<reference evidence="4" key="2">
    <citation type="submission" date="2010-05" db="EMBL/GenBank/DDBJ databases">
        <title>The genome sequence of Magnaporthe poae strain ATCC 64411.</title>
        <authorList>
            <person name="Ma L.-J."/>
            <person name="Dead R."/>
            <person name="Young S."/>
            <person name="Zeng Q."/>
            <person name="Koehrsen M."/>
            <person name="Alvarado L."/>
            <person name="Berlin A."/>
            <person name="Chapman S.B."/>
            <person name="Chen Z."/>
            <person name="Freedman E."/>
            <person name="Gellesch M."/>
            <person name="Goldberg J."/>
            <person name="Griggs A."/>
            <person name="Gujja S."/>
            <person name="Heilman E.R."/>
            <person name="Heiman D."/>
            <person name="Hepburn T."/>
            <person name="Howarth C."/>
            <person name="Jen D."/>
            <person name="Larson L."/>
            <person name="Mehta T."/>
            <person name="Neiman D."/>
            <person name="Pearson M."/>
            <person name="Roberts A."/>
            <person name="Saif S."/>
            <person name="Shea T."/>
            <person name="Shenoy N."/>
            <person name="Sisk P."/>
            <person name="Stolte C."/>
            <person name="Sykes S."/>
            <person name="Walk T."/>
            <person name="White J."/>
            <person name="Yandava C."/>
            <person name="Haas B."/>
            <person name="Nusbaum C."/>
            <person name="Birren B."/>
        </authorList>
    </citation>
    <scope>NUCLEOTIDE SEQUENCE [LARGE SCALE GENOMIC DNA]</scope>
    <source>
        <strain evidence="4">ATCC 64411 / 73-15</strain>
    </source>
</reference>